<evidence type="ECO:0000256" key="1">
    <source>
        <dbReference type="ARBA" id="ARBA00004141"/>
    </source>
</evidence>
<dbReference type="InterPro" id="IPR017978">
    <property type="entry name" value="GPCR_3_C"/>
</dbReference>
<reference evidence="8" key="1">
    <citation type="submission" date="2021-01" db="EMBL/GenBank/DDBJ databases">
        <title>A chromosome-scale assembly of European eel, Anguilla anguilla.</title>
        <authorList>
            <person name="Henkel C."/>
            <person name="Jong-Raadsen S.A."/>
            <person name="Dufour S."/>
            <person name="Weltzien F.-A."/>
            <person name="Palstra A.P."/>
            <person name="Pelster B."/>
            <person name="Spaink H.P."/>
            <person name="Van Den Thillart G.E."/>
            <person name="Jansen H."/>
            <person name="Zahm M."/>
            <person name="Klopp C."/>
            <person name="Cedric C."/>
            <person name="Louis A."/>
            <person name="Berthelot C."/>
            <person name="Parey E."/>
            <person name="Roest Crollius H."/>
            <person name="Montfort J."/>
            <person name="Robinson-Rechavi M."/>
            <person name="Bucao C."/>
            <person name="Bouchez O."/>
            <person name="Gislard M."/>
            <person name="Lluch J."/>
            <person name="Milhes M."/>
            <person name="Lampietro C."/>
            <person name="Lopez Roques C."/>
            <person name="Donnadieu C."/>
            <person name="Braasch I."/>
            <person name="Desvignes T."/>
            <person name="Postlethwait J."/>
            <person name="Bobe J."/>
            <person name="Guiguen Y."/>
            <person name="Dirks R."/>
        </authorList>
    </citation>
    <scope>NUCLEOTIDE SEQUENCE</scope>
    <source>
        <strain evidence="8">Tag_6206</strain>
        <tissue evidence="8">Liver</tissue>
    </source>
</reference>
<dbReference type="PRINTS" id="PR00248">
    <property type="entry name" value="GPCRMGR"/>
</dbReference>
<dbReference type="InterPro" id="IPR000068">
    <property type="entry name" value="GPCR_3_Ca_sens_rcpt-rel"/>
</dbReference>
<dbReference type="EMBL" id="JAFIRN010000013">
    <property type="protein sequence ID" value="KAG5837033.1"/>
    <property type="molecule type" value="Genomic_DNA"/>
</dbReference>
<dbReference type="GO" id="GO:0004930">
    <property type="term" value="F:G protein-coupled receptor activity"/>
    <property type="evidence" value="ECO:0007669"/>
    <property type="project" value="InterPro"/>
</dbReference>
<dbReference type="Proteomes" id="UP001044222">
    <property type="component" value="Chromosome 13"/>
</dbReference>
<comment type="subcellular location">
    <subcellularLocation>
        <location evidence="1">Membrane</location>
        <topology evidence="1">Multi-pass membrane protein</topology>
    </subcellularLocation>
</comment>
<evidence type="ECO:0000256" key="4">
    <source>
        <dbReference type="ARBA" id="ARBA00023136"/>
    </source>
</evidence>
<dbReference type="PANTHER" id="PTHR24061:SF528">
    <property type="entry name" value="C-FAMILY ODORANT RECEPTOR OLFCD2-RELATED"/>
    <property type="match status" value="1"/>
</dbReference>
<keyword evidence="4 6" id="KW-0472">Membrane</keyword>
<dbReference type="Gene3D" id="2.10.50.30">
    <property type="entry name" value="GPCR, family 3, nine cysteines domain"/>
    <property type="match status" value="1"/>
</dbReference>
<dbReference type="InterPro" id="IPR038550">
    <property type="entry name" value="GPCR_3_9-Cys_sf"/>
</dbReference>
<dbReference type="PANTHER" id="PTHR24061">
    <property type="entry name" value="CALCIUM-SENSING RECEPTOR-RELATED"/>
    <property type="match status" value="1"/>
</dbReference>
<name>A0A9D3LY39_ANGAN</name>
<evidence type="ECO:0000256" key="6">
    <source>
        <dbReference type="SAM" id="Phobius"/>
    </source>
</evidence>
<keyword evidence="5" id="KW-0325">Glycoprotein</keyword>
<evidence type="ECO:0000259" key="7">
    <source>
        <dbReference type="PROSITE" id="PS50259"/>
    </source>
</evidence>
<feature type="transmembrane region" description="Helical" evidence="6">
    <location>
        <begin position="108"/>
        <end position="124"/>
    </location>
</feature>
<feature type="domain" description="G-protein coupled receptors family 3 profile" evidence="7">
    <location>
        <begin position="39"/>
        <end position="126"/>
    </location>
</feature>
<dbReference type="AlphaFoldDB" id="A0A9D3LY39"/>
<protein>
    <recommendedName>
        <fullName evidence="7">G-protein coupled receptors family 3 profile domain-containing protein</fullName>
    </recommendedName>
</protein>
<evidence type="ECO:0000256" key="2">
    <source>
        <dbReference type="ARBA" id="ARBA00022692"/>
    </source>
</evidence>
<feature type="transmembrane region" description="Helical" evidence="6">
    <location>
        <begin position="74"/>
        <end position="96"/>
    </location>
</feature>
<organism evidence="8 9">
    <name type="scientific">Anguilla anguilla</name>
    <name type="common">European freshwater eel</name>
    <name type="synonym">Muraena anguilla</name>
    <dbReference type="NCBI Taxonomy" id="7936"/>
    <lineage>
        <taxon>Eukaryota</taxon>
        <taxon>Metazoa</taxon>
        <taxon>Chordata</taxon>
        <taxon>Craniata</taxon>
        <taxon>Vertebrata</taxon>
        <taxon>Euteleostomi</taxon>
        <taxon>Actinopterygii</taxon>
        <taxon>Neopterygii</taxon>
        <taxon>Teleostei</taxon>
        <taxon>Anguilliformes</taxon>
        <taxon>Anguillidae</taxon>
        <taxon>Anguilla</taxon>
    </lineage>
</organism>
<evidence type="ECO:0000313" key="8">
    <source>
        <dbReference type="EMBL" id="KAG5837033.1"/>
    </source>
</evidence>
<gene>
    <name evidence="8" type="ORF">ANANG_G00234950</name>
</gene>
<dbReference type="Pfam" id="PF00003">
    <property type="entry name" value="7tm_3"/>
    <property type="match status" value="1"/>
</dbReference>
<evidence type="ECO:0000256" key="5">
    <source>
        <dbReference type="ARBA" id="ARBA00023180"/>
    </source>
</evidence>
<dbReference type="PROSITE" id="PS50259">
    <property type="entry name" value="G_PROTEIN_RECEP_F3_4"/>
    <property type="match status" value="1"/>
</dbReference>
<keyword evidence="2 6" id="KW-0812">Transmembrane</keyword>
<comment type="caution">
    <text evidence="8">The sequence shown here is derived from an EMBL/GenBank/DDBJ whole genome shotgun (WGS) entry which is preliminary data.</text>
</comment>
<sequence>SNVTDSLDCITCPADYWSNAEKDKCVPKPIEFLSFHEVLGIILAACSVTGACMAFMVAAVFYRHRDTPIVKANNSELSFLLVFSLKLCFLCSLTFIGRPSDWSCMLRHTAFGITFVLCISCVLGKT</sequence>
<feature type="transmembrane region" description="Helical" evidence="6">
    <location>
        <begin position="38"/>
        <end position="62"/>
    </location>
</feature>
<proteinExistence type="predicted"/>
<keyword evidence="3 6" id="KW-1133">Transmembrane helix</keyword>
<keyword evidence="9" id="KW-1185">Reference proteome</keyword>
<feature type="non-terminal residue" evidence="8">
    <location>
        <position position="126"/>
    </location>
</feature>
<dbReference type="GO" id="GO:0005886">
    <property type="term" value="C:plasma membrane"/>
    <property type="evidence" value="ECO:0007669"/>
    <property type="project" value="TreeGrafter"/>
</dbReference>
<evidence type="ECO:0000256" key="3">
    <source>
        <dbReference type="ARBA" id="ARBA00022989"/>
    </source>
</evidence>
<accession>A0A9D3LY39</accession>
<dbReference type="InterPro" id="IPR000337">
    <property type="entry name" value="GPCR_3"/>
</dbReference>
<evidence type="ECO:0000313" key="9">
    <source>
        <dbReference type="Proteomes" id="UP001044222"/>
    </source>
</evidence>
<feature type="non-terminal residue" evidence="8">
    <location>
        <position position="1"/>
    </location>
</feature>